<evidence type="ECO:0000256" key="4">
    <source>
        <dbReference type="ARBA" id="ARBA00022723"/>
    </source>
</evidence>
<comment type="similarity">
    <text evidence="2 8">Belongs to the alpha-carbonic anhydrase family.</text>
</comment>
<keyword evidence="11" id="KW-1185">Reference proteome</keyword>
<keyword evidence="4 8" id="KW-0479">Metal-binding</keyword>
<evidence type="ECO:0000259" key="9">
    <source>
        <dbReference type="PROSITE" id="PS51144"/>
    </source>
</evidence>
<proteinExistence type="inferred from homology"/>
<dbReference type="GO" id="GO:0008270">
    <property type="term" value="F:zinc ion binding"/>
    <property type="evidence" value="ECO:0007669"/>
    <property type="project" value="UniProtKB-UniRule"/>
</dbReference>
<dbReference type="CDD" id="cd00326">
    <property type="entry name" value="alpha_CA"/>
    <property type="match status" value="1"/>
</dbReference>
<name>A0AAD4MIG0_9BILA</name>
<dbReference type="SMART" id="SM01057">
    <property type="entry name" value="Carb_anhydrase"/>
    <property type="match status" value="1"/>
</dbReference>
<comment type="catalytic activity">
    <reaction evidence="7 8">
        <text>hydrogencarbonate + H(+) = CO2 + H2O</text>
        <dbReference type="Rhea" id="RHEA:10748"/>
        <dbReference type="ChEBI" id="CHEBI:15377"/>
        <dbReference type="ChEBI" id="CHEBI:15378"/>
        <dbReference type="ChEBI" id="CHEBI:16526"/>
        <dbReference type="ChEBI" id="CHEBI:17544"/>
        <dbReference type="EC" id="4.2.1.1"/>
    </reaction>
</comment>
<evidence type="ECO:0000256" key="8">
    <source>
        <dbReference type="RuleBase" id="RU367011"/>
    </source>
</evidence>
<dbReference type="PROSITE" id="PS51144">
    <property type="entry name" value="ALPHA_CA_2"/>
    <property type="match status" value="1"/>
</dbReference>
<evidence type="ECO:0000313" key="10">
    <source>
        <dbReference type="EMBL" id="KAI1695269.1"/>
    </source>
</evidence>
<dbReference type="InterPro" id="IPR036398">
    <property type="entry name" value="CA_dom_sf"/>
</dbReference>
<dbReference type="Gene3D" id="3.10.200.10">
    <property type="entry name" value="Alpha carbonic anhydrase"/>
    <property type="match status" value="1"/>
</dbReference>
<dbReference type="PROSITE" id="PS00162">
    <property type="entry name" value="ALPHA_CA_1"/>
    <property type="match status" value="1"/>
</dbReference>
<evidence type="ECO:0000256" key="7">
    <source>
        <dbReference type="ARBA" id="ARBA00048348"/>
    </source>
</evidence>
<protein>
    <recommendedName>
        <fullName evidence="3 8">Carbonic anhydrase</fullName>
        <ecNumber evidence="3 8">4.2.1.1</ecNumber>
    </recommendedName>
</protein>
<accession>A0AAD4MIG0</accession>
<evidence type="ECO:0000256" key="5">
    <source>
        <dbReference type="ARBA" id="ARBA00022833"/>
    </source>
</evidence>
<evidence type="ECO:0000256" key="6">
    <source>
        <dbReference type="ARBA" id="ARBA00023239"/>
    </source>
</evidence>
<organism evidence="10 11">
    <name type="scientific">Ditylenchus destructor</name>
    <dbReference type="NCBI Taxonomy" id="166010"/>
    <lineage>
        <taxon>Eukaryota</taxon>
        <taxon>Metazoa</taxon>
        <taxon>Ecdysozoa</taxon>
        <taxon>Nematoda</taxon>
        <taxon>Chromadorea</taxon>
        <taxon>Rhabditida</taxon>
        <taxon>Tylenchina</taxon>
        <taxon>Tylenchomorpha</taxon>
        <taxon>Sphaerularioidea</taxon>
        <taxon>Anguinidae</taxon>
        <taxon>Anguininae</taxon>
        <taxon>Ditylenchus</taxon>
    </lineage>
</organism>
<dbReference type="AlphaFoldDB" id="A0AAD4MIG0"/>
<evidence type="ECO:0000256" key="1">
    <source>
        <dbReference type="ARBA" id="ARBA00002904"/>
    </source>
</evidence>
<sequence>MLPEKALSFPFALQRQTFSYGKDSRTGRIPRNFPSSFTEMGKQIDPSHLEFAFERLSRTLGPIYTRMSTANCDAQQSPIALNTTANPVLLSDDNAIHLLNYNVPILGELVNNGHTAEFEPPANALTVPNWPRIQSKLLANAKGYCFHQYHFHWGFRHIWGANSGGSEHSLNGRQYPAELHLVHVAEDDHTTVVLAVLLDVYNGTGAKTALPSDLSTLGHIKNAGQKVSLPLRSLRDVLPNFLSGNVQFIHYKGSLTTATEDAHKRRFCGEVADWLVLTEPAFVTDQQLDALRALSDEKANGIALNFRPVQPTNTTVLQYSQSLASTFV</sequence>
<dbReference type="PANTHER" id="PTHR18952:SF265">
    <property type="entry name" value="CARBONIC ANHYDRASE"/>
    <property type="match status" value="1"/>
</dbReference>
<evidence type="ECO:0000256" key="3">
    <source>
        <dbReference type="ARBA" id="ARBA00012925"/>
    </source>
</evidence>
<dbReference type="Proteomes" id="UP001201812">
    <property type="component" value="Unassembled WGS sequence"/>
</dbReference>
<dbReference type="GO" id="GO:0004089">
    <property type="term" value="F:carbonate dehydratase activity"/>
    <property type="evidence" value="ECO:0007669"/>
    <property type="project" value="UniProtKB-UniRule"/>
</dbReference>
<reference evidence="10" key="1">
    <citation type="submission" date="2022-01" db="EMBL/GenBank/DDBJ databases">
        <title>Genome Sequence Resource for Two Populations of Ditylenchus destructor, the Migratory Endoparasitic Phytonematode.</title>
        <authorList>
            <person name="Zhang H."/>
            <person name="Lin R."/>
            <person name="Xie B."/>
        </authorList>
    </citation>
    <scope>NUCLEOTIDE SEQUENCE</scope>
    <source>
        <strain evidence="10">BazhouSP</strain>
    </source>
</reference>
<dbReference type="InterPro" id="IPR018338">
    <property type="entry name" value="Carbonic_anhydrase_a-class_CS"/>
</dbReference>
<dbReference type="PANTHER" id="PTHR18952">
    <property type="entry name" value="CARBONIC ANHYDRASE"/>
    <property type="match status" value="1"/>
</dbReference>
<comment type="caution">
    <text evidence="10">The sequence shown here is derived from an EMBL/GenBank/DDBJ whole genome shotgun (WGS) entry which is preliminary data.</text>
</comment>
<comment type="function">
    <text evidence="1 8">Reversible hydration of carbon dioxide.</text>
</comment>
<dbReference type="SUPFAM" id="SSF51069">
    <property type="entry name" value="Carbonic anhydrase"/>
    <property type="match status" value="1"/>
</dbReference>
<keyword evidence="5 8" id="KW-0862">Zinc</keyword>
<feature type="domain" description="Alpha-carbonic anhydrase" evidence="9">
    <location>
        <begin position="49"/>
        <end position="321"/>
    </location>
</feature>
<dbReference type="EC" id="4.2.1.1" evidence="3 8"/>
<dbReference type="InterPro" id="IPR001148">
    <property type="entry name" value="CA_dom"/>
</dbReference>
<dbReference type="Pfam" id="PF00194">
    <property type="entry name" value="Carb_anhydrase"/>
    <property type="match status" value="1"/>
</dbReference>
<comment type="cofactor">
    <cofactor evidence="8">
        <name>Zn(2+)</name>
        <dbReference type="ChEBI" id="CHEBI:29105"/>
    </cofactor>
</comment>
<gene>
    <name evidence="10" type="ORF">DdX_19678</name>
</gene>
<dbReference type="EMBL" id="JAKKPZ010000421">
    <property type="protein sequence ID" value="KAI1695269.1"/>
    <property type="molecule type" value="Genomic_DNA"/>
</dbReference>
<keyword evidence="6 8" id="KW-0456">Lyase</keyword>
<dbReference type="InterPro" id="IPR023561">
    <property type="entry name" value="Carbonic_anhydrase_a-class"/>
</dbReference>
<evidence type="ECO:0000313" key="11">
    <source>
        <dbReference type="Proteomes" id="UP001201812"/>
    </source>
</evidence>
<evidence type="ECO:0000256" key="2">
    <source>
        <dbReference type="ARBA" id="ARBA00010718"/>
    </source>
</evidence>